<dbReference type="Gene3D" id="3.20.20.450">
    <property type="entry name" value="EAL domain"/>
    <property type="match status" value="1"/>
</dbReference>
<keyword evidence="1" id="KW-0732">Signal</keyword>
<accession>A0A0R0B6U7</accession>
<dbReference type="Gene3D" id="3.30.450.20">
    <property type="entry name" value="PAS domain"/>
    <property type="match status" value="1"/>
</dbReference>
<sequence>MPLASTAALLLHRPFAAMAAGIASALTAAVFWRTRQGRGQRLDGAAPQALKLIEEAVLLLDAQERVLDANPAFLRLGGWHEEAELRLRTFTGLQASAEEAPEPVGEDEIWLRRADGRLVPCRVTRQALAGPGPARSLLCLRDVGESRRAERELRYLANYDTLTGLPLRARLAEHLAHALVEARREGRTVALLAMDIDHLGHINDWLGHRAGDQALRATAERLAAIIGPRGVLARLGGDEFAVVLHASDATRQAEQLAEDILRAFAEPLLLGDDHSTIVSLSLGIAEAPSHGRLPSELLAHAESATRRAKAAGRRTWRAYSAMLDRASHRRARIANALRATEMDRCFHLVFQPRQSLRSGRTAAVEALLRWHDDSFGNVSPEEFIPIAEQIGVMPEIGSWVLRQACATLAQWREEGITELRMSVNVSAWQLRQPTFALEVADLLAAHDLPPGTLELELTETAMLAEGERGIALLRELRELGVGIAIDDFGTGYSSLAYLRQLPVTTLKIGQPFVTDLAQGGGPIVAAIIAMGHALGLLVVAEGVEYTRQRDFLQAHGCDEIQGYLVAPGRDAVACRALLHPPVDARTPLLAVP</sequence>
<evidence type="ECO:0000313" key="5">
    <source>
        <dbReference type="Proteomes" id="UP000051802"/>
    </source>
</evidence>
<name>A0A0R0B6U7_9GAMM</name>
<dbReference type="RefSeq" id="WP_057642507.1">
    <property type="nucleotide sequence ID" value="NZ_LLXU01000002.1"/>
</dbReference>
<dbReference type="InterPro" id="IPR043128">
    <property type="entry name" value="Rev_trsase/Diguanyl_cyclase"/>
</dbReference>
<dbReference type="CDD" id="cd01948">
    <property type="entry name" value="EAL"/>
    <property type="match status" value="1"/>
</dbReference>
<proteinExistence type="predicted"/>
<dbReference type="Pfam" id="PF00563">
    <property type="entry name" value="EAL"/>
    <property type="match status" value="1"/>
</dbReference>
<dbReference type="InterPro" id="IPR052155">
    <property type="entry name" value="Biofilm_reg_signaling"/>
</dbReference>
<evidence type="ECO:0008006" key="6">
    <source>
        <dbReference type="Google" id="ProtNLM"/>
    </source>
</evidence>
<gene>
    <name evidence="4" type="ORF">ARC20_02295</name>
</gene>
<dbReference type="SMART" id="SM00267">
    <property type="entry name" value="GGDEF"/>
    <property type="match status" value="1"/>
</dbReference>
<feature type="chain" id="PRO_5006391956" description="Diguanylate cyclase" evidence="1">
    <location>
        <begin position="20"/>
        <end position="592"/>
    </location>
</feature>
<evidence type="ECO:0000256" key="1">
    <source>
        <dbReference type="SAM" id="SignalP"/>
    </source>
</evidence>
<dbReference type="Pfam" id="PF00990">
    <property type="entry name" value="GGDEF"/>
    <property type="match status" value="1"/>
</dbReference>
<dbReference type="Gene3D" id="3.30.70.270">
    <property type="match status" value="1"/>
</dbReference>
<feature type="domain" description="GGDEF" evidence="3">
    <location>
        <begin position="187"/>
        <end position="321"/>
    </location>
</feature>
<dbReference type="EMBL" id="LLXU01000002">
    <property type="protein sequence ID" value="KRG49156.1"/>
    <property type="molecule type" value="Genomic_DNA"/>
</dbReference>
<feature type="signal peptide" evidence="1">
    <location>
        <begin position="1"/>
        <end position="19"/>
    </location>
</feature>
<feature type="domain" description="EAL" evidence="2">
    <location>
        <begin position="330"/>
        <end position="582"/>
    </location>
</feature>
<dbReference type="SMART" id="SM00052">
    <property type="entry name" value="EAL"/>
    <property type="match status" value="1"/>
</dbReference>
<dbReference type="InterPro" id="IPR035919">
    <property type="entry name" value="EAL_sf"/>
</dbReference>
<dbReference type="NCBIfam" id="TIGR00254">
    <property type="entry name" value="GGDEF"/>
    <property type="match status" value="1"/>
</dbReference>
<dbReference type="STRING" id="676599.ARC20_02295"/>
<dbReference type="Proteomes" id="UP000051802">
    <property type="component" value="Unassembled WGS sequence"/>
</dbReference>
<dbReference type="InterPro" id="IPR000014">
    <property type="entry name" value="PAS"/>
</dbReference>
<dbReference type="SUPFAM" id="SSF141868">
    <property type="entry name" value="EAL domain-like"/>
    <property type="match status" value="1"/>
</dbReference>
<evidence type="ECO:0000259" key="3">
    <source>
        <dbReference type="PROSITE" id="PS50887"/>
    </source>
</evidence>
<reference evidence="4 5" key="1">
    <citation type="submission" date="2015-10" db="EMBL/GenBank/DDBJ databases">
        <title>Genome sequencing and analysis of members of genus Stenotrophomonas.</title>
        <authorList>
            <person name="Patil P.P."/>
            <person name="Midha S."/>
            <person name="Patil P.B."/>
        </authorList>
    </citation>
    <scope>NUCLEOTIDE SEQUENCE [LARGE SCALE GENOMIC DNA]</scope>
    <source>
        <strain evidence="4 5">JCM 16536</strain>
    </source>
</reference>
<dbReference type="CDD" id="cd01949">
    <property type="entry name" value="GGDEF"/>
    <property type="match status" value="1"/>
</dbReference>
<dbReference type="PANTHER" id="PTHR44757:SF2">
    <property type="entry name" value="BIOFILM ARCHITECTURE MAINTENANCE PROTEIN MBAA"/>
    <property type="match status" value="1"/>
</dbReference>
<dbReference type="InterPro" id="IPR029787">
    <property type="entry name" value="Nucleotide_cyclase"/>
</dbReference>
<keyword evidence="5" id="KW-1185">Reference proteome</keyword>
<dbReference type="InterPro" id="IPR000160">
    <property type="entry name" value="GGDEF_dom"/>
</dbReference>
<dbReference type="AlphaFoldDB" id="A0A0R0B6U7"/>
<organism evidence="4 5">
    <name type="scientific">Stenotrophomonas panacihumi</name>
    <dbReference type="NCBI Taxonomy" id="676599"/>
    <lineage>
        <taxon>Bacteria</taxon>
        <taxon>Pseudomonadati</taxon>
        <taxon>Pseudomonadota</taxon>
        <taxon>Gammaproteobacteria</taxon>
        <taxon>Lysobacterales</taxon>
        <taxon>Lysobacteraceae</taxon>
        <taxon>Stenotrophomonas</taxon>
    </lineage>
</organism>
<dbReference type="SUPFAM" id="SSF55073">
    <property type="entry name" value="Nucleotide cyclase"/>
    <property type="match status" value="1"/>
</dbReference>
<dbReference type="PANTHER" id="PTHR44757">
    <property type="entry name" value="DIGUANYLATE CYCLASE DGCP"/>
    <property type="match status" value="1"/>
</dbReference>
<dbReference type="InterPro" id="IPR035965">
    <property type="entry name" value="PAS-like_dom_sf"/>
</dbReference>
<evidence type="ECO:0000313" key="4">
    <source>
        <dbReference type="EMBL" id="KRG49156.1"/>
    </source>
</evidence>
<comment type="caution">
    <text evidence="4">The sequence shown here is derived from an EMBL/GenBank/DDBJ whole genome shotgun (WGS) entry which is preliminary data.</text>
</comment>
<evidence type="ECO:0000259" key="2">
    <source>
        <dbReference type="PROSITE" id="PS50883"/>
    </source>
</evidence>
<dbReference type="CDD" id="cd00130">
    <property type="entry name" value="PAS"/>
    <property type="match status" value="1"/>
</dbReference>
<dbReference type="OrthoDB" id="9804951at2"/>
<dbReference type="SUPFAM" id="SSF55785">
    <property type="entry name" value="PYP-like sensor domain (PAS domain)"/>
    <property type="match status" value="1"/>
</dbReference>
<dbReference type="PROSITE" id="PS50883">
    <property type="entry name" value="EAL"/>
    <property type="match status" value="1"/>
</dbReference>
<protein>
    <recommendedName>
        <fullName evidence="6">Diguanylate cyclase</fullName>
    </recommendedName>
</protein>
<dbReference type="PROSITE" id="PS50887">
    <property type="entry name" value="GGDEF"/>
    <property type="match status" value="1"/>
</dbReference>
<dbReference type="InterPro" id="IPR001633">
    <property type="entry name" value="EAL_dom"/>
</dbReference>